<dbReference type="PROSITE" id="PS51257">
    <property type="entry name" value="PROKAR_LIPOPROTEIN"/>
    <property type="match status" value="1"/>
</dbReference>
<reference evidence="1 2" key="2">
    <citation type="submission" date="2014-09" db="EMBL/GenBank/DDBJ databases">
        <authorList>
            <consortium name="NBRP consortium"/>
            <person name="Sawabe T."/>
            <person name="Meirelles P."/>
            <person name="Nakanishi M."/>
            <person name="Sayaka M."/>
            <person name="Hattori M."/>
            <person name="Ohkuma M."/>
        </authorList>
    </citation>
    <scope>NUCLEOTIDE SEQUENCE [LARGE SCALE GENOMIC DNA]</scope>
    <source>
        <strain evidence="1 2">JCM 19240</strain>
    </source>
</reference>
<evidence type="ECO:0000313" key="1">
    <source>
        <dbReference type="EMBL" id="GAL32266.1"/>
    </source>
</evidence>
<dbReference type="AlphaFoldDB" id="A0A090SX36"/>
<sequence>MKYVGKVYRPWIEANSILIQTTLGCSINTCTFCSMFDDKRFKVRPLEEVFLDIEEARRIYLKSHRSF</sequence>
<evidence type="ECO:0000313" key="2">
    <source>
        <dbReference type="Proteomes" id="UP000029224"/>
    </source>
</evidence>
<protein>
    <submittedName>
        <fullName evidence="1">Oxygen-independent coproporphyrinogen III oxidase Fe-S oxidoreductase</fullName>
    </submittedName>
</protein>
<dbReference type="EMBL" id="BBMT01000001">
    <property type="protein sequence ID" value="GAL32266.1"/>
    <property type="molecule type" value="Genomic_DNA"/>
</dbReference>
<gene>
    <name evidence="1" type="ORF">JCM19240_5697</name>
</gene>
<dbReference type="Proteomes" id="UP000029224">
    <property type="component" value="Unassembled WGS sequence"/>
</dbReference>
<keyword evidence="2" id="KW-1185">Reference proteome</keyword>
<proteinExistence type="predicted"/>
<name>A0A090SX36_9VIBR</name>
<organism evidence="1 2">
    <name type="scientific">Vibrio maritimus</name>
    <dbReference type="NCBI Taxonomy" id="990268"/>
    <lineage>
        <taxon>Bacteria</taxon>
        <taxon>Pseudomonadati</taxon>
        <taxon>Pseudomonadota</taxon>
        <taxon>Gammaproteobacteria</taxon>
        <taxon>Vibrionales</taxon>
        <taxon>Vibrionaceae</taxon>
        <taxon>Vibrio</taxon>
    </lineage>
</organism>
<accession>A0A090SX36</accession>
<comment type="caution">
    <text evidence="1">The sequence shown here is derived from an EMBL/GenBank/DDBJ whole genome shotgun (WGS) entry which is preliminary data.</text>
</comment>
<reference evidence="1 2" key="1">
    <citation type="submission" date="2014-09" db="EMBL/GenBank/DDBJ databases">
        <title>Vibrio maritimus JCM 19240. (C210) whole genome shotgun sequence.</title>
        <authorList>
            <person name="Sawabe T."/>
            <person name="Meirelles P."/>
            <person name="Nakanishi M."/>
            <person name="Sayaka M."/>
            <person name="Hattori M."/>
            <person name="Ohkuma M."/>
        </authorList>
    </citation>
    <scope>NUCLEOTIDE SEQUENCE [LARGE SCALE GENOMIC DNA]</scope>
    <source>
        <strain evidence="1 2">JCM 19240</strain>
    </source>
</reference>